<comment type="caution">
    <text evidence="1">The sequence shown here is derived from an EMBL/GenBank/DDBJ whole genome shotgun (WGS) entry which is preliminary data.</text>
</comment>
<dbReference type="AlphaFoldDB" id="A0A0F8X2B1"/>
<accession>A0A0F8X2B1</accession>
<evidence type="ECO:0000313" key="1">
    <source>
        <dbReference type="EMBL" id="KKK63247.1"/>
    </source>
</evidence>
<dbReference type="EMBL" id="LAZR01061605">
    <property type="protein sequence ID" value="KKK63247.1"/>
    <property type="molecule type" value="Genomic_DNA"/>
</dbReference>
<protein>
    <submittedName>
        <fullName evidence="1">Uncharacterized protein</fullName>
    </submittedName>
</protein>
<proteinExistence type="predicted"/>
<name>A0A0F8X2B1_9ZZZZ</name>
<reference evidence="1" key="1">
    <citation type="journal article" date="2015" name="Nature">
        <title>Complex archaea that bridge the gap between prokaryotes and eukaryotes.</title>
        <authorList>
            <person name="Spang A."/>
            <person name="Saw J.H."/>
            <person name="Jorgensen S.L."/>
            <person name="Zaremba-Niedzwiedzka K."/>
            <person name="Martijn J."/>
            <person name="Lind A.E."/>
            <person name="van Eijk R."/>
            <person name="Schleper C."/>
            <person name="Guy L."/>
            <person name="Ettema T.J."/>
        </authorList>
    </citation>
    <scope>NUCLEOTIDE SEQUENCE</scope>
</reference>
<gene>
    <name evidence="1" type="ORF">LCGC14_2996220</name>
</gene>
<sequence>TPIDFDPFGMAAEIVAETPVLTDIGVPSGSALDEAIAIARGFVGG</sequence>
<feature type="non-terminal residue" evidence="1">
    <location>
        <position position="1"/>
    </location>
</feature>
<organism evidence="1">
    <name type="scientific">marine sediment metagenome</name>
    <dbReference type="NCBI Taxonomy" id="412755"/>
    <lineage>
        <taxon>unclassified sequences</taxon>
        <taxon>metagenomes</taxon>
        <taxon>ecological metagenomes</taxon>
    </lineage>
</organism>